<dbReference type="EMBL" id="WJQU01000003">
    <property type="protein sequence ID" value="KAJ6637760.1"/>
    <property type="molecule type" value="Genomic_DNA"/>
</dbReference>
<keyword evidence="3" id="KW-1185">Reference proteome</keyword>
<reference evidence="2" key="1">
    <citation type="submission" date="2022-07" db="EMBL/GenBank/DDBJ databases">
        <authorList>
            <person name="Trinca V."/>
            <person name="Uliana J.V.C."/>
            <person name="Torres T.T."/>
            <person name="Ward R.J."/>
            <person name="Monesi N."/>
        </authorList>
    </citation>
    <scope>NUCLEOTIDE SEQUENCE</scope>
    <source>
        <strain evidence="2">HSMRA1968</strain>
        <tissue evidence="2">Whole embryos</tissue>
    </source>
</reference>
<sequence>LDYYVMRPLQNAISIRVSSFCCMQRKKQEFLHFRIISWQSGSLPKVDSGLLTDQKFDVQEVIASSSGLSSSKADYGNGFSPPSQ</sequence>
<evidence type="ECO:0000313" key="3">
    <source>
        <dbReference type="Proteomes" id="UP001151699"/>
    </source>
</evidence>
<name>A0A9Q0MV48_9DIPT</name>
<protein>
    <submittedName>
        <fullName evidence="2">Uncharacterized protein</fullName>
    </submittedName>
</protein>
<evidence type="ECO:0000256" key="1">
    <source>
        <dbReference type="SAM" id="MobiDB-lite"/>
    </source>
</evidence>
<accession>A0A9Q0MV48</accession>
<proteinExistence type="predicted"/>
<organism evidence="2 3">
    <name type="scientific">Pseudolycoriella hygida</name>
    <dbReference type="NCBI Taxonomy" id="35572"/>
    <lineage>
        <taxon>Eukaryota</taxon>
        <taxon>Metazoa</taxon>
        <taxon>Ecdysozoa</taxon>
        <taxon>Arthropoda</taxon>
        <taxon>Hexapoda</taxon>
        <taxon>Insecta</taxon>
        <taxon>Pterygota</taxon>
        <taxon>Neoptera</taxon>
        <taxon>Endopterygota</taxon>
        <taxon>Diptera</taxon>
        <taxon>Nematocera</taxon>
        <taxon>Sciaroidea</taxon>
        <taxon>Sciaridae</taxon>
        <taxon>Pseudolycoriella</taxon>
    </lineage>
</organism>
<feature type="non-terminal residue" evidence="2">
    <location>
        <position position="1"/>
    </location>
</feature>
<dbReference type="Proteomes" id="UP001151699">
    <property type="component" value="Chromosome X"/>
</dbReference>
<feature type="region of interest" description="Disordered" evidence="1">
    <location>
        <begin position="65"/>
        <end position="84"/>
    </location>
</feature>
<evidence type="ECO:0000313" key="2">
    <source>
        <dbReference type="EMBL" id="KAJ6637760.1"/>
    </source>
</evidence>
<comment type="caution">
    <text evidence="2">The sequence shown here is derived from an EMBL/GenBank/DDBJ whole genome shotgun (WGS) entry which is preliminary data.</text>
</comment>
<dbReference type="AlphaFoldDB" id="A0A9Q0MV48"/>
<gene>
    <name evidence="2" type="ORF">Bhyg_10491</name>
</gene>